<evidence type="ECO:0000313" key="1">
    <source>
        <dbReference type="EMBL" id="PQL19331.1"/>
    </source>
</evidence>
<name>A0A2S7Z7T5_9FIRM</name>
<dbReference type="RefSeq" id="WP_054673695.1">
    <property type="nucleotide sequence ID" value="NZ_PPDB01000007.1"/>
</dbReference>
<comment type="caution">
    <text evidence="1">The sequence shown here is derived from an EMBL/GenBank/DDBJ whole genome shotgun (WGS) entry which is preliminary data.</text>
</comment>
<dbReference type="OrthoDB" id="1631104at2"/>
<dbReference type="Proteomes" id="UP000237916">
    <property type="component" value="Unassembled WGS sequence"/>
</dbReference>
<accession>A0A2S7Z7T5</accession>
<keyword evidence="2" id="KW-1185">Reference proteome</keyword>
<evidence type="ECO:0000313" key="2">
    <source>
        <dbReference type="Proteomes" id="UP000237916"/>
    </source>
</evidence>
<dbReference type="AlphaFoldDB" id="A0A2S7Z7T5"/>
<dbReference type="STRING" id="1298594.GCA_001312465_00779"/>
<organism evidence="1 2">
    <name type="scientific">Veillonella denticariosi JCM 15641</name>
    <dbReference type="NCBI Taxonomy" id="1298594"/>
    <lineage>
        <taxon>Bacteria</taxon>
        <taxon>Bacillati</taxon>
        <taxon>Bacillota</taxon>
        <taxon>Negativicutes</taxon>
        <taxon>Veillonellales</taxon>
        <taxon>Veillonellaceae</taxon>
        <taxon>Veillonella</taxon>
    </lineage>
</organism>
<sequence>MLRNIVLAIAVSVFIISPVYALDIDLPGADSSVPANAYMNYTDKALETALSEKKAVVTERLDRLHYRQQEKEKRIQYSTNTLRGIKGHSTVIRLHLGGDSMRLSMPFASQFGTYDTDKESQTLVINNDQVSFSITENDKHKLIKSIKDNTVKNGESKRFSYQSLQNALWFKAIKRTEAGKDIHTTGILITDPKNRAKAYRLTFTDDGSSKASTFTEYSVEHLLANYIVPSIQFLPDEDVYSENKELNGFTYKAPKGIHQDISHDMNGEAIHVYTSDGYAQTVTVDEKILADNSLTGQYTKMLEFMTEYSINLGIANPEYAVVWNDGVPSVLIDVYNPNGSSLLVIFTYDENHMLMNWIAYDVTKIKLSHEEIRNMAEFVKVKNVDSYKNTKWQPLSEKYMLI</sequence>
<reference evidence="1 2" key="1">
    <citation type="submission" date="2018-01" db="EMBL/GenBank/DDBJ databases">
        <title>Draft genome sequences of clinical isolates and type strains of oral Veillonella including Veillonella infantum sp., nov.</title>
        <authorList>
            <person name="Mashima I."/>
            <person name="Liao Y.-C."/>
            <person name="Sabharwal A."/>
            <person name="Haase E.M."/>
            <person name="Nakazawa F."/>
            <person name="Scannapieco F.A."/>
        </authorList>
    </citation>
    <scope>NUCLEOTIDE SEQUENCE [LARGE SCALE GENOMIC DNA]</scope>
    <source>
        <strain evidence="1 2">JCM 15641</strain>
    </source>
</reference>
<gene>
    <name evidence="1" type="ORF">VEHSUH05_08170</name>
</gene>
<dbReference type="EMBL" id="PPDB01000007">
    <property type="protein sequence ID" value="PQL19331.1"/>
    <property type="molecule type" value="Genomic_DNA"/>
</dbReference>
<protein>
    <submittedName>
        <fullName evidence="1">Uncharacterized protein</fullName>
    </submittedName>
</protein>
<proteinExistence type="predicted"/>